<evidence type="ECO:0000313" key="4">
    <source>
        <dbReference type="EMBL" id="KAF2152778.1"/>
    </source>
</evidence>
<keyword evidence="5" id="KW-1185">Reference proteome</keyword>
<dbReference type="SUPFAM" id="SSF53649">
    <property type="entry name" value="Alkaline phosphatase-like"/>
    <property type="match status" value="1"/>
</dbReference>
<dbReference type="Proteomes" id="UP000799439">
    <property type="component" value="Unassembled WGS sequence"/>
</dbReference>
<evidence type="ECO:0000259" key="3">
    <source>
        <dbReference type="Pfam" id="PF00884"/>
    </source>
</evidence>
<feature type="transmembrane region" description="Helical" evidence="2">
    <location>
        <begin position="121"/>
        <end position="146"/>
    </location>
</feature>
<evidence type="ECO:0000313" key="5">
    <source>
        <dbReference type="Proteomes" id="UP000799439"/>
    </source>
</evidence>
<evidence type="ECO:0000256" key="1">
    <source>
        <dbReference type="SAM" id="MobiDB-lite"/>
    </source>
</evidence>
<dbReference type="OrthoDB" id="103349at2759"/>
<dbReference type="InterPro" id="IPR000917">
    <property type="entry name" value="Sulfatase_N"/>
</dbReference>
<dbReference type="EMBL" id="ML996086">
    <property type="protein sequence ID" value="KAF2152778.1"/>
    <property type="molecule type" value="Genomic_DNA"/>
</dbReference>
<protein>
    <submittedName>
        <fullName evidence="4">Alkaline phosphatase-like protein</fullName>
    </submittedName>
</protein>
<dbReference type="AlphaFoldDB" id="A0A9P4J5G8"/>
<name>A0A9P4J5G8_9PEZI</name>
<feature type="region of interest" description="Disordered" evidence="1">
    <location>
        <begin position="435"/>
        <end position="458"/>
    </location>
</feature>
<keyword evidence="2" id="KW-1133">Transmembrane helix</keyword>
<dbReference type="PANTHER" id="PTHR43751">
    <property type="entry name" value="SULFATASE"/>
    <property type="match status" value="1"/>
</dbReference>
<reference evidence="4" key="1">
    <citation type="journal article" date="2020" name="Stud. Mycol.">
        <title>101 Dothideomycetes genomes: a test case for predicting lifestyles and emergence of pathogens.</title>
        <authorList>
            <person name="Haridas S."/>
            <person name="Albert R."/>
            <person name="Binder M."/>
            <person name="Bloem J."/>
            <person name="Labutti K."/>
            <person name="Salamov A."/>
            <person name="Andreopoulos B."/>
            <person name="Baker S."/>
            <person name="Barry K."/>
            <person name="Bills G."/>
            <person name="Bluhm B."/>
            <person name="Cannon C."/>
            <person name="Castanera R."/>
            <person name="Culley D."/>
            <person name="Daum C."/>
            <person name="Ezra D."/>
            <person name="Gonzalez J."/>
            <person name="Henrissat B."/>
            <person name="Kuo A."/>
            <person name="Liang C."/>
            <person name="Lipzen A."/>
            <person name="Lutzoni F."/>
            <person name="Magnuson J."/>
            <person name="Mondo S."/>
            <person name="Nolan M."/>
            <person name="Ohm R."/>
            <person name="Pangilinan J."/>
            <person name="Park H.-J."/>
            <person name="Ramirez L."/>
            <person name="Alfaro M."/>
            <person name="Sun H."/>
            <person name="Tritt A."/>
            <person name="Yoshinaga Y."/>
            <person name="Zwiers L.-H."/>
            <person name="Turgeon B."/>
            <person name="Goodwin S."/>
            <person name="Spatafora J."/>
            <person name="Crous P."/>
            <person name="Grigoriev I."/>
        </authorList>
    </citation>
    <scope>NUCLEOTIDE SEQUENCE</scope>
    <source>
        <strain evidence="4">CBS 260.36</strain>
    </source>
</reference>
<accession>A0A9P4J5G8</accession>
<dbReference type="PANTHER" id="PTHR43751:SF3">
    <property type="entry name" value="SULFATASE N-TERMINAL DOMAIN-CONTAINING PROTEIN"/>
    <property type="match status" value="1"/>
</dbReference>
<feature type="transmembrane region" description="Helical" evidence="2">
    <location>
        <begin position="77"/>
        <end position="101"/>
    </location>
</feature>
<comment type="caution">
    <text evidence="4">The sequence shown here is derived from an EMBL/GenBank/DDBJ whole genome shotgun (WGS) entry which is preliminary data.</text>
</comment>
<keyword evidence="2" id="KW-0472">Membrane</keyword>
<dbReference type="Pfam" id="PF00884">
    <property type="entry name" value="Sulfatase"/>
    <property type="match status" value="1"/>
</dbReference>
<evidence type="ECO:0000256" key="2">
    <source>
        <dbReference type="SAM" id="Phobius"/>
    </source>
</evidence>
<feature type="domain" description="Sulfatase N-terminal" evidence="3">
    <location>
        <begin position="591"/>
        <end position="743"/>
    </location>
</feature>
<feature type="transmembrane region" description="Helical" evidence="2">
    <location>
        <begin position="41"/>
        <end position="65"/>
    </location>
</feature>
<proteinExistence type="predicted"/>
<dbReference type="Gene3D" id="3.40.720.10">
    <property type="entry name" value="Alkaline Phosphatase, subunit A"/>
    <property type="match status" value="1"/>
</dbReference>
<sequence length="912" mass="101619">MTVFYPCSLLTRNTFYALLVTSTWLAKLSHLSSHFTDVPPLLLLLYFPTFLLPDVIITVVGRLLFHKASRCRLLSTISAAIGGILAVVNWLAAASQIAFHIETGGEISWASGSNLAFDWGGIQFLLINSGGVGLCALAIAIGAVVLRNLIYDGVGSLLHLAWATVRYRPSIVTGYRALRTDIEDASVESSLAVDQICKEDASRHELPFSKSRVPLWLARIFVLAPIVVLAILQTIRPSYQPYPHMSGTLPFVLSEAFQPAPNEFCLPGLVESMKLFPLPELLSEDKWLPNHNLSPAWHPVANWSTLDSNSFPHIERPHWLPGNDTVPGFERWSSASNDSDHNIYRPELDPLKLSNLDADVLQPIRDSFSSSGKIKHIILLTLESTRADVVPITTHSRLYESILKSQKSSSNFNLSALHSLLANISPVTELLTGMSNSSGLSQHRTHTSTPAPGSWRDRLASKPSSLNILGATTGSTFSLKSLIGSHCGVHAMPVEFAEEAGRTSYQPCLPNIFHLFNRNKKDVTHKPGGLHTASWTPVVVQSMTDQFDRQDRLHSMMGFAPHQTFVKSNLTNPHSKYWPPTEPEVNYFGFPEPQTIPYLRDLFTQVKDKEERLFLSHFTSSTHHPFLTPAGFGEHEEYFGKDGWGKEGAFNKYLNTIRHQDRWLGNIMDLLDEFGMTNETLVVLVGDHGMAFAEDNAKHSNFENPHVSSFRVPLTFQHPALPPLQLSVNATSIQIIPTILDLLLTSDSLSQADAEVAKDILPQYQGQSLIRPLKTEENGRELWTPGIIMTGGAMLVIGSAASPYRLSIPLCKPSDYRFTDISRDPYELRPLTAWSMEELLKKIKLAGYDVREGQRAAKWARDAEKVAIWWSWETKRLWRYSGAAEQLSRGGSGQGRETDGAGMIKKEHWWDT</sequence>
<keyword evidence="2" id="KW-0812">Transmembrane</keyword>
<feature type="compositionally biased region" description="Polar residues" evidence="1">
    <location>
        <begin position="435"/>
        <end position="451"/>
    </location>
</feature>
<gene>
    <name evidence="4" type="ORF">K461DRAFT_279026</name>
</gene>
<organism evidence="4 5">
    <name type="scientific">Myriangium duriaei CBS 260.36</name>
    <dbReference type="NCBI Taxonomy" id="1168546"/>
    <lineage>
        <taxon>Eukaryota</taxon>
        <taxon>Fungi</taxon>
        <taxon>Dikarya</taxon>
        <taxon>Ascomycota</taxon>
        <taxon>Pezizomycotina</taxon>
        <taxon>Dothideomycetes</taxon>
        <taxon>Dothideomycetidae</taxon>
        <taxon>Myriangiales</taxon>
        <taxon>Myriangiaceae</taxon>
        <taxon>Myriangium</taxon>
    </lineage>
</organism>
<feature type="transmembrane region" description="Helical" evidence="2">
    <location>
        <begin position="213"/>
        <end position="232"/>
    </location>
</feature>
<dbReference type="InterPro" id="IPR052701">
    <property type="entry name" value="GAG_Ulvan_Degrading_Sulfatases"/>
</dbReference>
<dbReference type="InterPro" id="IPR017850">
    <property type="entry name" value="Alkaline_phosphatase_core_sf"/>
</dbReference>